<sequence>MEKAVKKLQDEIASSKSNPYIQVIGNFLIQHVQANPDCADKILDKSKSIAKSLDAMKAEARKKQSGGMAMLTDAEGYAIVLKYFGIEGQPVPAVPQPVPTPVQINQETKTVPAPRFDVSLDDLL</sequence>
<protein>
    <submittedName>
        <fullName evidence="1">Uncharacterized protein</fullName>
    </submittedName>
</protein>
<gene>
    <name evidence="1" type="ORF">GNP94_22070</name>
</gene>
<keyword evidence="2" id="KW-1185">Reference proteome</keyword>
<evidence type="ECO:0000313" key="2">
    <source>
        <dbReference type="Proteomes" id="UP000435177"/>
    </source>
</evidence>
<dbReference type="EMBL" id="WOAA01000031">
    <property type="protein sequence ID" value="MUG68661.1"/>
    <property type="molecule type" value="Genomic_DNA"/>
</dbReference>
<comment type="caution">
    <text evidence="1">The sequence shown here is derived from an EMBL/GenBank/DDBJ whole genome shotgun (WGS) entry which is preliminary data.</text>
</comment>
<dbReference type="Proteomes" id="UP000435177">
    <property type="component" value="Unassembled WGS sequence"/>
</dbReference>
<reference evidence="1 2" key="1">
    <citation type="submission" date="2019-11" db="EMBL/GenBank/DDBJ databases">
        <title>Draft genome sequences of five Paenibacillus species of dairy origin.</title>
        <authorList>
            <person name="Olajide A.M."/>
            <person name="Chen S."/>
            <person name="Lapointe G."/>
        </authorList>
    </citation>
    <scope>NUCLEOTIDE SEQUENCE [LARGE SCALE GENOMIC DNA]</scope>
    <source>
        <strain evidence="1 2">3CS1</strain>
    </source>
</reference>
<accession>A0ABW9TBV2</accession>
<dbReference type="RefSeq" id="WP_155619027.1">
    <property type="nucleotide sequence ID" value="NZ_WOAA01000031.1"/>
</dbReference>
<name>A0ABW9TBV2_9BACL</name>
<organism evidence="1 2">
    <name type="scientific">Paenibacillus campinasensis</name>
    <dbReference type="NCBI Taxonomy" id="66347"/>
    <lineage>
        <taxon>Bacteria</taxon>
        <taxon>Bacillati</taxon>
        <taxon>Bacillota</taxon>
        <taxon>Bacilli</taxon>
        <taxon>Bacillales</taxon>
        <taxon>Paenibacillaceae</taxon>
        <taxon>Paenibacillus</taxon>
    </lineage>
</organism>
<proteinExistence type="predicted"/>
<evidence type="ECO:0000313" key="1">
    <source>
        <dbReference type="EMBL" id="MUG68661.1"/>
    </source>
</evidence>